<dbReference type="EMBL" id="GGEC01093791">
    <property type="protein sequence ID" value="MBX74275.1"/>
    <property type="molecule type" value="Transcribed_RNA"/>
</dbReference>
<reference evidence="1" key="1">
    <citation type="submission" date="2018-02" db="EMBL/GenBank/DDBJ databases">
        <title>Rhizophora mucronata_Transcriptome.</title>
        <authorList>
            <person name="Meera S.P."/>
            <person name="Sreeshan A."/>
            <person name="Augustine A."/>
        </authorList>
    </citation>
    <scope>NUCLEOTIDE SEQUENCE</scope>
    <source>
        <tissue evidence="1">Leaf</tissue>
    </source>
</reference>
<sequence>MLLLELPANDMKQTSTPGHTNLCKMAKNLIRQ</sequence>
<evidence type="ECO:0000313" key="1">
    <source>
        <dbReference type="EMBL" id="MBX74275.1"/>
    </source>
</evidence>
<name>A0A2P2R4Y8_RHIMU</name>
<organism evidence="1">
    <name type="scientific">Rhizophora mucronata</name>
    <name type="common">Asiatic mangrove</name>
    <dbReference type="NCBI Taxonomy" id="61149"/>
    <lineage>
        <taxon>Eukaryota</taxon>
        <taxon>Viridiplantae</taxon>
        <taxon>Streptophyta</taxon>
        <taxon>Embryophyta</taxon>
        <taxon>Tracheophyta</taxon>
        <taxon>Spermatophyta</taxon>
        <taxon>Magnoliopsida</taxon>
        <taxon>eudicotyledons</taxon>
        <taxon>Gunneridae</taxon>
        <taxon>Pentapetalae</taxon>
        <taxon>rosids</taxon>
        <taxon>fabids</taxon>
        <taxon>Malpighiales</taxon>
        <taxon>Rhizophoraceae</taxon>
        <taxon>Rhizophora</taxon>
    </lineage>
</organism>
<proteinExistence type="predicted"/>
<accession>A0A2P2R4Y8</accession>
<protein>
    <submittedName>
        <fullName evidence="1">Uncharacterized protein</fullName>
    </submittedName>
</protein>
<dbReference type="AlphaFoldDB" id="A0A2P2R4Y8"/>